<accession>A0A849SF58</accession>
<name>A0A849SF58_UNCEI</name>
<gene>
    <name evidence="2" type="ORF">HOP12_02840</name>
</gene>
<comment type="caution">
    <text evidence="2">The sequence shown here is derived from an EMBL/GenBank/DDBJ whole genome shotgun (WGS) entry which is preliminary data.</text>
</comment>
<sequence length="49" mass="5876">MVEAGSPRWSRFWLRVRQLGFLGFLFFLIKGLLWLIVPAVVIWWRSRNG</sequence>
<keyword evidence="2" id="KW-0030">Aminoacyl-tRNA synthetase</keyword>
<evidence type="ECO:0000313" key="2">
    <source>
        <dbReference type="EMBL" id="NOT33086.1"/>
    </source>
</evidence>
<dbReference type="AlphaFoldDB" id="A0A849SF58"/>
<evidence type="ECO:0000256" key="1">
    <source>
        <dbReference type="SAM" id="Phobius"/>
    </source>
</evidence>
<evidence type="ECO:0000313" key="3">
    <source>
        <dbReference type="Proteomes" id="UP000580839"/>
    </source>
</evidence>
<reference evidence="2 3" key="1">
    <citation type="submission" date="2020-04" db="EMBL/GenBank/DDBJ databases">
        <title>Metagenomic profiling of ammonia- and methane-oxidizing microorganisms in a Dutch drinking water treatment plant.</title>
        <authorList>
            <person name="Poghosyan L."/>
            <person name="Leucker S."/>
        </authorList>
    </citation>
    <scope>NUCLEOTIDE SEQUENCE [LARGE SCALE GENOMIC DNA]</scope>
    <source>
        <strain evidence="2">S-RSF-IL-03</strain>
    </source>
</reference>
<keyword evidence="1" id="KW-0812">Transmembrane</keyword>
<keyword evidence="1" id="KW-0472">Membrane</keyword>
<dbReference type="GO" id="GO:0004812">
    <property type="term" value="F:aminoacyl-tRNA ligase activity"/>
    <property type="evidence" value="ECO:0007669"/>
    <property type="project" value="UniProtKB-KW"/>
</dbReference>
<keyword evidence="1" id="KW-1133">Transmembrane helix</keyword>
<keyword evidence="2" id="KW-0436">Ligase</keyword>
<dbReference type="EMBL" id="JABFRW010000028">
    <property type="protein sequence ID" value="NOT33086.1"/>
    <property type="molecule type" value="Genomic_DNA"/>
</dbReference>
<dbReference type="Proteomes" id="UP000580839">
    <property type="component" value="Unassembled WGS sequence"/>
</dbReference>
<feature type="transmembrane region" description="Helical" evidence="1">
    <location>
        <begin position="21"/>
        <end position="44"/>
    </location>
</feature>
<protein>
    <submittedName>
        <fullName evidence="2">Alanyl-tRNA synthetase</fullName>
    </submittedName>
</protein>
<organism evidence="2 3">
    <name type="scientific">Eiseniibacteriota bacterium</name>
    <dbReference type="NCBI Taxonomy" id="2212470"/>
    <lineage>
        <taxon>Bacteria</taxon>
        <taxon>Candidatus Eiseniibacteriota</taxon>
    </lineage>
</organism>
<proteinExistence type="predicted"/>